<dbReference type="Pfam" id="PF01871">
    <property type="entry name" value="AMMECR1"/>
    <property type="match status" value="1"/>
</dbReference>
<evidence type="ECO:0000256" key="1">
    <source>
        <dbReference type="SAM" id="MobiDB-lite"/>
    </source>
</evidence>
<evidence type="ECO:0000313" key="4">
    <source>
        <dbReference type="Proteomes" id="UP000053831"/>
    </source>
</evidence>
<protein>
    <recommendedName>
        <fullName evidence="2">AMMECR1 domain-containing protein</fullName>
    </recommendedName>
</protein>
<accession>A0A0M8MWB7</accession>
<feature type="region of interest" description="Disordered" evidence="1">
    <location>
        <begin position="40"/>
        <end position="126"/>
    </location>
</feature>
<dbReference type="InterPro" id="IPR023473">
    <property type="entry name" value="AMMECR1"/>
</dbReference>
<dbReference type="PANTHER" id="PTHR13016">
    <property type="entry name" value="AMMECR1 HOMOLOG"/>
    <property type="match status" value="1"/>
</dbReference>
<feature type="compositionally biased region" description="Polar residues" evidence="1">
    <location>
        <begin position="40"/>
        <end position="51"/>
    </location>
</feature>
<dbReference type="Gene3D" id="3.30.700.20">
    <property type="entry name" value="Hypothetical protein ph0010, domain 1"/>
    <property type="match status" value="1"/>
</dbReference>
<dbReference type="InterPro" id="IPR036071">
    <property type="entry name" value="AMMECR1_dom_sf"/>
</dbReference>
<dbReference type="AlphaFoldDB" id="A0A0M8MWB7"/>
<name>A0A0M8MWB7_ESCWE</name>
<reference evidence="3 4" key="1">
    <citation type="submission" date="2015-07" db="EMBL/GenBank/DDBJ databases">
        <title>The genome of the fungus Escovopsis weberi, a specialized disease agent of ant agriculture.</title>
        <authorList>
            <person name="de Man T.J."/>
            <person name="Stajich J.E."/>
            <person name="Kubicek C.P."/>
            <person name="Chenthamara K."/>
            <person name="Atanasova L."/>
            <person name="Druzhinina I.S."/>
            <person name="Birnbaum S."/>
            <person name="Barribeau S.M."/>
            <person name="Teiling C."/>
            <person name="Suen G."/>
            <person name="Currie C."/>
            <person name="Gerardo N.M."/>
        </authorList>
    </citation>
    <scope>NUCLEOTIDE SEQUENCE [LARGE SCALE GENOMIC DNA]</scope>
</reference>
<dbReference type="STRING" id="150374.A0A0M8MWB7"/>
<dbReference type="PANTHER" id="PTHR13016:SF0">
    <property type="entry name" value="AMME SYNDROME CANDIDATE GENE 1 PROTEIN"/>
    <property type="match status" value="1"/>
</dbReference>
<comment type="caution">
    <text evidence="3">The sequence shown here is derived from an EMBL/GenBank/DDBJ whole genome shotgun (WGS) entry which is preliminary data.</text>
</comment>
<dbReference type="EMBL" id="LGSR01000022">
    <property type="protein sequence ID" value="KOS18177.1"/>
    <property type="molecule type" value="Genomic_DNA"/>
</dbReference>
<dbReference type="NCBIfam" id="TIGR00296">
    <property type="entry name" value="TIGR00296 family protein"/>
    <property type="match status" value="1"/>
</dbReference>
<dbReference type="SUPFAM" id="SSF143447">
    <property type="entry name" value="AMMECR1-like"/>
    <property type="match status" value="1"/>
</dbReference>
<proteinExistence type="predicted"/>
<feature type="compositionally biased region" description="Low complexity" evidence="1">
    <location>
        <begin position="54"/>
        <end position="92"/>
    </location>
</feature>
<evidence type="ECO:0000259" key="2">
    <source>
        <dbReference type="PROSITE" id="PS51112"/>
    </source>
</evidence>
<feature type="compositionally biased region" description="Acidic residues" evidence="1">
    <location>
        <begin position="109"/>
        <end position="124"/>
    </location>
</feature>
<dbReference type="Proteomes" id="UP000053831">
    <property type="component" value="Unassembled WGS sequence"/>
</dbReference>
<dbReference type="PROSITE" id="PS51112">
    <property type="entry name" value="AMMECR1"/>
    <property type="match status" value="1"/>
</dbReference>
<dbReference type="InterPro" id="IPR002733">
    <property type="entry name" value="AMMECR1_domain"/>
</dbReference>
<feature type="domain" description="AMMECR1" evidence="2">
    <location>
        <begin position="60"/>
        <end position="269"/>
    </location>
</feature>
<evidence type="ECO:0000313" key="3">
    <source>
        <dbReference type="EMBL" id="KOS18177.1"/>
    </source>
</evidence>
<dbReference type="InterPro" id="IPR027485">
    <property type="entry name" value="AMMECR1_N"/>
</dbReference>
<dbReference type="OrthoDB" id="24630at2759"/>
<sequence>MASEEHCIACFEALDAELTNRKPISLAEIQASWPAFKKSLSPTSSTGTSVFKNPALSHISSSPASSSSSSSSSLSLSPSTAATSIASSSSSPPSSPPSSAPLFVTWNTIDDDDDNDDDDNDDDEHNISLRGCIGTFEPQPLADGIPEYALISALQDSRFPPIAPRELPTLQAAVTLLTDFEEVDDPYDWDVGLHGIRLSFADRGRRFGSTYLPDVAKEQGWSKDEALFSLVRKAGWMGSRSRWKDLALRVTRYQGKKVSVNYPEYKRWRDWMATQK</sequence>
<keyword evidence="4" id="KW-1185">Reference proteome</keyword>
<gene>
    <name evidence="3" type="ORF">ESCO_002697</name>
</gene>
<organism evidence="3 4">
    <name type="scientific">Escovopsis weberi</name>
    <dbReference type="NCBI Taxonomy" id="150374"/>
    <lineage>
        <taxon>Eukaryota</taxon>
        <taxon>Fungi</taxon>
        <taxon>Dikarya</taxon>
        <taxon>Ascomycota</taxon>
        <taxon>Pezizomycotina</taxon>
        <taxon>Sordariomycetes</taxon>
        <taxon>Hypocreomycetidae</taxon>
        <taxon>Hypocreales</taxon>
        <taxon>Hypocreaceae</taxon>
        <taxon>Escovopsis</taxon>
    </lineage>
</organism>